<dbReference type="Gene3D" id="1.20.5.110">
    <property type="match status" value="1"/>
</dbReference>
<name>H2AT90_KAZAF</name>
<keyword evidence="3" id="KW-0812">Transmembrane</keyword>
<dbReference type="Gene3D" id="1.20.58.70">
    <property type="match status" value="1"/>
</dbReference>
<dbReference type="GO" id="GO:0005794">
    <property type="term" value="C:Golgi apparatus"/>
    <property type="evidence" value="ECO:0007669"/>
    <property type="project" value="EnsemblFungi"/>
</dbReference>
<sequence>MEPYFVDENEGDAVKYTDSPEFESLKDQIASQLFEINGQVSTLQQFLSTLKSFLESSNINPKAVDKIDKKSVDNIHKTRNLVNEINQLVLRINDLEESTLDMTQVIAREKLSRDVKYSIQEFQNTQLSYTKIIKSINDIAKNKLATENNTALLEEEERDNTQVQQQHAQMIVERDPINNEEFVYQQNLIRQRDEEILNIEQGITELNEIFKDLSTVVQQQGLMVDNIEANIYSTLDNTQLASSELNKAMRYQRRSGKWCLYMLIALSVMLLFMLLMVFI</sequence>
<gene>
    <name evidence="5" type="primary">KAFR0C05990</name>
    <name evidence="5" type="ORF">KAFR_0C05990</name>
</gene>
<dbReference type="GO" id="GO:0032258">
    <property type="term" value="P:cytoplasm to vacuole targeting by the Cvt pathway"/>
    <property type="evidence" value="ECO:0007669"/>
    <property type="project" value="EnsemblFungi"/>
</dbReference>
<keyword evidence="6" id="KW-1185">Reference proteome</keyword>
<dbReference type="Pfam" id="PF14523">
    <property type="entry name" value="Syntaxin_2"/>
    <property type="match status" value="1"/>
</dbReference>
<dbReference type="KEGG" id="kaf:KAFR_0C05990"/>
<dbReference type="GO" id="GO:0048278">
    <property type="term" value="P:vesicle docking"/>
    <property type="evidence" value="ECO:0007669"/>
    <property type="project" value="TreeGrafter"/>
</dbReference>
<dbReference type="RefSeq" id="XP_003956725.1">
    <property type="nucleotide sequence ID" value="XM_003956676.1"/>
</dbReference>
<dbReference type="SMART" id="SM00503">
    <property type="entry name" value="SynN"/>
    <property type="match status" value="1"/>
</dbReference>
<dbReference type="InterPro" id="IPR010989">
    <property type="entry name" value="SNARE"/>
</dbReference>
<evidence type="ECO:0000256" key="1">
    <source>
        <dbReference type="ARBA" id="ARBA00009063"/>
    </source>
</evidence>
<dbReference type="SUPFAM" id="SSF47661">
    <property type="entry name" value="t-snare proteins"/>
    <property type="match status" value="1"/>
</dbReference>
<dbReference type="InterPro" id="IPR006012">
    <property type="entry name" value="Syntaxin/epimorphin_CS"/>
</dbReference>
<dbReference type="InParanoid" id="H2AT90"/>
<evidence type="ECO:0000256" key="3">
    <source>
        <dbReference type="SAM" id="Phobius"/>
    </source>
</evidence>
<dbReference type="GO" id="GO:0000149">
    <property type="term" value="F:SNARE binding"/>
    <property type="evidence" value="ECO:0007669"/>
    <property type="project" value="TreeGrafter"/>
</dbReference>
<dbReference type="InterPro" id="IPR045242">
    <property type="entry name" value="Syntaxin"/>
</dbReference>
<dbReference type="EMBL" id="HE650823">
    <property type="protein sequence ID" value="CCF57590.1"/>
    <property type="molecule type" value="Genomic_DNA"/>
</dbReference>
<dbReference type="GO" id="GO:0005768">
    <property type="term" value="C:endosome"/>
    <property type="evidence" value="ECO:0007669"/>
    <property type="project" value="EnsemblFungi"/>
</dbReference>
<dbReference type="GO" id="GO:0005484">
    <property type="term" value="F:SNAP receptor activity"/>
    <property type="evidence" value="ECO:0007669"/>
    <property type="project" value="EnsemblFungi"/>
</dbReference>
<dbReference type="AlphaFoldDB" id="H2AT90"/>
<dbReference type="STRING" id="1071382.H2AT90"/>
<dbReference type="PANTHER" id="PTHR19957">
    <property type="entry name" value="SYNTAXIN"/>
    <property type="match status" value="1"/>
</dbReference>
<feature type="transmembrane region" description="Helical" evidence="3">
    <location>
        <begin position="258"/>
        <end position="278"/>
    </location>
</feature>
<dbReference type="Pfam" id="PF05739">
    <property type="entry name" value="SNARE"/>
    <property type="match status" value="1"/>
</dbReference>
<dbReference type="InterPro" id="IPR000727">
    <property type="entry name" value="T_SNARE_dom"/>
</dbReference>
<proteinExistence type="inferred from homology"/>
<evidence type="ECO:0000313" key="5">
    <source>
        <dbReference type="EMBL" id="CCF57590.1"/>
    </source>
</evidence>
<feature type="domain" description="T-SNARE coiled-coil homology" evidence="4">
    <location>
        <begin position="186"/>
        <end position="248"/>
    </location>
</feature>
<dbReference type="PROSITE" id="PS00914">
    <property type="entry name" value="SYNTAXIN"/>
    <property type="match status" value="1"/>
</dbReference>
<dbReference type="SMART" id="SM00397">
    <property type="entry name" value="t_SNARE"/>
    <property type="match status" value="1"/>
</dbReference>
<dbReference type="InterPro" id="IPR006011">
    <property type="entry name" value="Syntaxin_N"/>
</dbReference>
<comment type="similarity">
    <text evidence="1 2">Belongs to the syntaxin family.</text>
</comment>
<accession>H2AT90</accession>
<dbReference type="PROSITE" id="PS50192">
    <property type="entry name" value="T_SNARE"/>
    <property type="match status" value="1"/>
</dbReference>
<dbReference type="GO" id="GO:0031201">
    <property type="term" value="C:SNARE complex"/>
    <property type="evidence" value="ECO:0007669"/>
    <property type="project" value="TreeGrafter"/>
</dbReference>
<keyword evidence="3" id="KW-0472">Membrane</keyword>
<evidence type="ECO:0000259" key="4">
    <source>
        <dbReference type="PROSITE" id="PS50192"/>
    </source>
</evidence>
<evidence type="ECO:0000256" key="2">
    <source>
        <dbReference type="RuleBase" id="RU003858"/>
    </source>
</evidence>
<dbReference type="CDD" id="cd15840">
    <property type="entry name" value="SNARE_Qa"/>
    <property type="match status" value="1"/>
</dbReference>
<dbReference type="GO" id="GO:0016236">
    <property type="term" value="P:macroautophagy"/>
    <property type="evidence" value="ECO:0007669"/>
    <property type="project" value="EnsemblFungi"/>
</dbReference>
<evidence type="ECO:0000313" key="6">
    <source>
        <dbReference type="Proteomes" id="UP000005220"/>
    </source>
</evidence>
<dbReference type="HOGENOM" id="CLU_059257_4_1_1"/>
<dbReference type="GO" id="GO:0006896">
    <property type="term" value="P:Golgi to vacuole transport"/>
    <property type="evidence" value="ECO:0007669"/>
    <property type="project" value="EnsemblFungi"/>
</dbReference>
<protein>
    <recommendedName>
        <fullName evidence="4">t-SNARE coiled-coil homology domain-containing protein</fullName>
    </recommendedName>
</protein>
<organism evidence="5 6">
    <name type="scientific">Kazachstania africana (strain ATCC 22294 / BCRC 22015 / CBS 2517 / CECT 1963 / NBRC 1671 / NRRL Y-8276)</name>
    <name type="common">Yeast</name>
    <name type="synonym">Kluyveromyces africanus</name>
    <dbReference type="NCBI Taxonomy" id="1071382"/>
    <lineage>
        <taxon>Eukaryota</taxon>
        <taxon>Fungi</taxon>
        <taxon>Dikarya</taxon>
        <taxon>Ascomycota</taxon>
        <taxon>Saccharomycotina</taxon>
        <taxon>Saccharomycetes</taxon>
        <taxon>Saccharomycetales</taxon>
        <taxon>Saccharomycetaceae</taxon>
        <taxon>Kazachstania</taxon>
    </lineage>
</organism>
<dbReference type="GeneID" id="13885508"/>
<keyword evidence="3" id="KW-1133">Transmembrane helix</keyword>
<dbReference type="GO" id="GO:0000011">
    <property type="term" value="P:vacuole inheritance"/>
    <property type="evidence" value="ECO:0007669"/>
    <property type="project" value="EnsemblFungi"/>
</dbReference>
<dbReference type="GO" id="GO:0006906">
    <property type="term" value="P:vesicle fusion"/>
    <property type="evidence" value="ECO:0007669"/>
    <property type="project" value="TreeGrafter"/>
</dbReference>
<dbReference type="OrthoDB" id="364348at2759"/>
<dbReference type="FunCoup" id="H2AT90">
    <property type="interactions" value="695"/>
</dbReference>
<reference evidence="5 6" key="1">
    <citation type="journal article" date="2011" name="Proc. Natl. Acad. Sci. U.S.A.">
        <title>Evolutionary erosion of yeast sex chromosomes by mating-type switching accidents.</title>
        <authorList>
            <person name="Gordon J.L."/>
            <person name="Armisen D."/>
            <person name="Proux-Wera E."/>
            <person name="Oheigeartaigh S.S."/>
            <person name="Byrne K.P."/>
            <person name="Wolfe K.H."/>
        </authorList>
    </citation>
    <scope>NUCLEOTIDE SEQUENCE [LARGE SCALE GENOMIC DNA]</scope>
    <source>
        <strain evidence="6">ATCC 22294 / BCRC 22015 / CBS 2517 / CECT 1963 / NBRC 1671 / NRRL Y-8276</strain>
    </source>
</reference>
<dbReference type="PANTHER" id="PTHR19957:SF38">
    <property type="entry name" value="LD27581P"/>
    <property type="match status" value="1"/>
</dbReference>
<dbReference type="eggNOG" id="KOG0811">
    <property type="taxonomic scope" value="Eukaryota"/>
</dbReference>
<dbReference type="Proteomes" id="UP000005220">
    <property type="component" value="Chromosome 3"/>
</dbReference>
<dbReference type="FunFam" id="1.20.5.110:FF:000100">
    <property type="entry name" value="Pep12p"/>
    <property type="match status" value="1"/>
</dbReference>